<feature type="domain" description="SnoaL-like" evidence="1">
    <location>
        <begin position="5"/>
        <end position="134"/>
    </location>
</feature>
<evidence type="ECO:0000313" key="3">
    <source>
        <dbReference type="Proteomes" id="UP001589870"/>
    </source>
</evidence>
<dbReference type="Proteomes" id="UP001589870">
    <property type="component" value="Unassembled WGS sequence"/>
</dbReference>
<reference evidence="2 3" key="1">
    <citation type="submission" date="2024-09" db="EMBL/GenBank/DDBJ databases">
        <authorList>
            <person name="Sun Q."/>
            <person name="Mori K."/>
        </authorList>
    </citation>
    <scope>NUCLEOTIDE SEQUENCE [LARGE SCALE GENOMIC DNA]</scope>
    <source>
        <strain evidence="2 3">TBRC 1851</strain>
    </source>
</reference>
<comment type="caution">
    <text evidence="2">The sequence shown here is derived from an EMBL/GenBank/DDBJ whole genome shotgun (WGS) entry which is preliminary data.</text>
</comment>
<dbReference type="SUPFAM" id="SSF54427">
    <property type="entry name" value="NTF2-like"/>
    <property type="match status" value="1"/>
</dbReference>
<evidence type="ECO:0000313" key="2">
    <source>
        <dbReference type="EMBL" id="MFC0862132.1"/>
    </source>
</evidence>
<organism evidence="2 3">
    <name type="scientific">Sphaerimonospora cavernae</name>
    <dbReference type="NCBI Taxonomy" id="1740611"/>
    <lineage>
        <taxon>Bacteria</taxon>
        <taxon>Bacillati</taxon>
        <taxon>Actinomycetota</taxon>
        <taxon>Actinomycetes</taxon>
        <taxon>Streptosporangiales</taxon>
        <taxon>Streptosporangiaceae</taxon>
        <taxon>Sphaerimonospora</taxon>
    </lineage>
</organism>
<proteinExistence type="predicted"/>
<dbReference type="InterPro" id="IPR032710">
    <property type="entry name" value="NTF2-like_dom_sf"/>
</dbReference>
<sequence length="162" mass="17570">MLSGDDRTELADLVARYALLADERDIAALTGLFTGDGVLVLPDPPGTLEPVTARRGHEEIAGAMSALETMASTFHALAGQVFDAGPEPGSAVGRVACVAHHLSERAGGPSDLVWHLRYADDYRREGGAWRIARRAVRIDWIETRPVRRMRGQGVRESRKEGA</sequence>
<protein>
    <submittedName>
        <fullName evidence="2">Nuclear transport factor 2 family protein</fullName>
    </submittedName>
</protein>
<name>A0ABV6U2B6_9ACTN</name>
<dbReference type="EMBL" id="JBHMQT010000010">
    <property type="protein sequence ID" value="MFC0862132.1"/>
    <property type="molecule type" value="Genomic_DNA"/>
</dbReference>
<evidence type="ECO:0000259" key="1">
    <source>
        <dbReference type="Pfam" id="PF13577"/>
    </source>
</evidence>
<dbReference type="RefSeq" id="WP_394300348.1">
    <property type="nucleotide sequence ID" value="NZ_JBHMQT010000010.1"/>
</dbReference>
<dbReference type="InterPro" id="IPR037401">
    <property type="entry name" value="SnoaL-like"/>
</dbReference>
<dbReference type="Gene3D" id="3.10.450.50">
    <property type="match status" value="1"/>
</dbReference>
<accession>A0ABV6U2B6</accession>
<gene>
    <name evidence="2" type="ORF">ACFHYQ_07465</name>
</gene>
<dbReference type="CDD" id="cd00531">
    <property type="entry name" value="NTF2_like"/>
    <property type="match status" value="1"/>
</dbReference>
<dbReference type="Pfam" id="PF13577">
    <property type="entry name" value="SnoaL_4"/>
    <property type="match status" value="1"/>
</dbReference>
<keyword evidence="3" id="KW-1185">Reference proteome</keyword>